<evidence type="ECO:0000256" key="1">
    <source>
        <dbReference type="SAM" id="MobiDB-lite"/>
    </source>
</evidence>
<feature type="compositionally biased region" description="Low complexity" evidence="1">
    <location>
        <begin position="287"/>
        <end position="313"/>
    </location>
</feature>
<feature type="region of interest" description="Disordered" evidence="1">
    <location>
        <begin position="261"/>
        <end position="322"/>
    </location>
</feature>
<dbReference type="RefSeq" id="WP_185934513.1">
    <property type="nucleotide sequence ID" value="NZ_UYIO01000002.1"/>
</dbReference>
<dbReference type="Gene3D" id="2.60.40.1180">
    <property type="entry name" value="Golgi alpha-mannosidase II"/>
    <property type="match status" value="1"/>
</dbReference>
<sequence>MAFFNDSIRDGLKGSVFEASDTGFVSGKPGQETLIANNVLGCQNPEGLSPCTNGNANTGYAAPGQIVNYVEIHDNLTLFDKLLASRPNDSEQTRAARAKLANSAVYLAQGIPAAQLGQEFLRTKGGDENSYNSGDGPNAIDWSRAHEQADSVAYTRGLLALRQSAPAFRYPTFEQVNANSKLLRAADGVVAWTVRDTEHSYVVVLNSTDAAVPVDIPAGTYDLLVANGKVELSAPQTVTIGETPYAAGALSATVLRLHTDNAGEPGAEDADQTGAEDAGQAGGEGTEAGAETGAEGTEAGAEDAGQTGAEDAGLTGAEGADKPAVEKPVGVWAVENDARGVLYVNAWGQGKADRTVNYGNPNDEIIFGDWDGDGIDTPLVRRGNAFLGTNGFGGVAQFEFAYGNAGDAVLVGDWNGDGKDTIAVVRGNQVFVRSSLTSGVADAVYGYGNPTDTLIAGDWNGDGKDTLAAVRGNIFYVQSKLEDTKAPLEFTYGTAGDRVIVGDWNGTGKDGVGVVRGNQFFLKNKLVTGAADEVFAYGNAKDVSVVGDWDGDGIDTLAVDRR</sequence>
<organism evidence="2 3">
    <name type="scientific">Actinobaculum suis</name>
    <dbReference type="NCBI Taxonomy" id="1657"/>
    <lineage>
        <taxon>Bacteria</taxon>
        <taxon>Bacillati</taxon>
        <taxon>Actinomycetota</taxon>
        <taxon>Actinomycetes</taxon>
        <taxon>Actinomycetales</taxon>
        <taxon>Actinomycetaceae</taxon>
        <taxon>Actinobaculum</taxon>
    </lineage>
</organism>
<dbReference type="AlphaFoldDB" id="A0A7Z9CAJ3"/>
<dbReference type="Proteomes" id="UP000269974">
    <property type="component" value="Unassembled WGS sequence"/>
</dbReference>
<dbReference type="InterPro" id="IPR028994">
    <property type="entry name" value="Integrin_alpha_N"/>
</dbReference>
<protein>
    <submittedName>
        <fullName evidence="2">Pullulanase</fullName>
        <ecNumber evidence="2">3.2.1.41</ecNumber>
    </submittedName>
</protein>
<keyword evidence="2" id="KW-0378">Hydrolase</keyword>
<proteinExistence type="predicted"/>
<dbReference type="InterPro" id="IPR013780">
    <property type="entry name" value="Glyco_hydro_b"/>
</dbReference>
<name>A0A7Z9CAJ3_9ACTO</name>
<keyword evidence="2" id="KW-0326">Glycosidase</keyword>
<dbReference type="SUPFAM" id="SSF69318">
    <property type="entry name" value="Integrin alpha N-terminal domain"/>
    <property type="match status" value="1"/>
</dbReference>
<dbReference type="PANTHER" id="PTHR43002">
    <property type="entry name" value="GLYCOGEN DEBRANCHING ENZYME"/>
    <property type="match status" value="1"/>
</dbReference>
<dbReference type="SUPFAM" id="SSF51445">
    <property type="entry name" value="(Trans)glycosidases"/>
    <property type="match status" value="1"/>
</dbReference>
<gene>
    <name evidence="2" type="primary">amyX_2</name>
    <name evidence="2" type="ORF">NCTC10327_01967</name>
</gene>
<dbReference type="Gene3D" id="3.20.20.80">
    <property type="entry name" value="Glycosidases"/>
    <property type="match status" value="1"/>
</dbReference>
<dbReference type="GO" id="GO:0051060">
    <property type="term" value="F:pullulanase activity"/>
    <property type="evidence" value="ECO:0007669"/>
    <property type="project" value="UniProtKB-EC"/>
</dbReference>
<dbReference type="EMBL" id="UYIO01000002">
    <property type="protein sequence ID" value="VDG79600.1"/>
    <property type="molecule type" value="Genomic_DNA"/>
</dbReference>
<dbReference type="InterPro" id="IPR017853">
    <property type="entry name" value="GH"/>
</dbReference>
<accession>A0A7Z9CAJ3</accession>
<dbReference type="EC" id="3.2.1.41" evidence="2"/>
<reference evidence="2 3" key="1">
    <citation type="submission" date="2018-11" db="EMBL/GenBank/DDBJ databases">
        <authorList>
            <consortium name="Pathogen Informatics"/>
        </authorList>
    </citation>
    <scope>NUCLEOTIDE SEQUENCE [LARGE SCALE GENOMIC DNA]</scope>
    <source>
        <strain evidence="2 3">NCTC10327</strain>
    </source>
</reference>
<comment type="caution">
    <text evidence="2">The sequence shown here is derived from an EMBL/GenBank/DDBJ whole genome shotgun (WGS) entry which is preliminary data.</text>
</comment>
<evidence type="ECO:0000313" key="3">
    <source>
        <dbReference type="Proteomes" id="UP000269974"/>
    </source>
</evidence>
<evidence type="ECO:0000313" key="2">
    <source>
        <dbReference type="EMBL" id="VDG79600.1"/>
    </source>
</evidence>